<dbReference type="RefSeq" id="WP_092760189.1">
    <property type="nucleotide sequence ID" value="NZ_FNZQ01000001.1"/>
</dbReference>
<sequence>MIRLLLILLVAGLPLRAEEIVADLSQDRISISTNFDGSEILVFGAIKRNAPQPVGTDMAVIITVTGPRENITVRRKARRFGIWVNTDSREVNGAPSFYSVSSSIPLSRALTPAEDDRWRITTASALTAPDMTTMTDNDPEFLEALIRVNTAAGTYGTAEESVQVRDSTLFSADIALPADLTEGNYNTRIFLTRNGEVVDSYATSIYVQKVGLERWIYALANDEPILYGLLSLFIAIVAGWGASAVFRLFKN</sequence>
<dbReference type="OrthoDB" id="9815212at2"/>
<protein>
    <recommendedName>
        <fullName evidence="4">Transmembrane protein (Alph_Pro_TM)</fullName>
    </recommendedName>
</protein>
<dbReference type="InterPro" id="IPR019088">
    <property type="entry name" value="CHP02186-rel_TM"/>
</dbReference>
<dbReference type="STRING" id="188906.SAMN04488526_0938"/>
<organism evidence="2 3">
    <name type="scientific">Jannaschia helgolandensis</name>
    <dbReference type="NCBI Taxonomy" id="188906"/>
    <lineage>
        <taxon>Bacteria</taxon>
        <taxon>Pseudomonadati</taxon>
        <taxon>Pseudomonadota</taxon>
        <taxon>Alphaproteobacteria</taxon>
        <taxon>Rhodobacterales</taxon>
        <taxon>Roseobacteraceae</taxon>
        <taxon>Jannaschia</taxon>
    </lineage>
</organism>
<keyword evidence="1" id="KW-0812">Transmembrane</keyword>
<dbReference type="Proteomes" id="UP000199283">
    <property type="component" value="Unassembled WGS sequence"/>
</dbReference>
<keyword evidence="1" id="KW-0472">Membrane</keyword>
<feature type="transmembrane region" description="Helical" evidence="1">
    <location>
        <begin position="225"/>
        <end position="249"/>
    </location>
</feature>
<evidence type="ECO:0008006" key="4">
    <source>
        <dbReference type="Google" id="ProtNLM"/>
    </source>
</evidence>
<gene>
    <name evidence="2" type="ORF">SAMN04488526_0938</name>
</gene>
<keyword evidence="3" id="KW-1185">Reference proteome</keyword>
<evidence type="ECO:0000313" key="2">
    <source>
        <dbReference type="EMBL" id="SEK57971.1"/>
    </source>
</evidence>
<evidence type="ECO:0000313" key="3">
    <source>
        <dbReference type="Proteomes" id="UP000199283"/>
    </source>
</evidence>
<reference evidence="2 3" key="1">
    <citation type="submission" date="2016-10" db="EMBL/GenBank/DDBJ databases">
        <authorList>
            <person name="de Groot N.N."/>
        </authorList>
    </citation>
    <scope>NUCLEOTIDE SEQUENCE [LARGE SCALE GENOMIC DNA]</scope>
    <source>
        <strain evidence="2 3">DSM 14858</strain>
    </source>
</reference>
<dbReference type="EMBL" id="FNZQ01000001">
    <property type="protein sequence ID" value="SEK57971.1"/>
    <property type="molecule type" value="Genomic_DNA"/>
</dbReference>
<evidence type="ECO:0000256" key="1">
    <source>
        <dbReference type="SAM" id="Phobius"/>
    </source>
</evidence>
<accession>A0A1H7I600</accession>
<dbReference type="Pfam" id="PF09608">
    <property type="entry name" value="Alph_Pro_TM"/>
    <property type="match status" value="1"/>
</dbReference>
<proteinExistence type="predicted"/>
<keyword evidence="1" id="KW-1133">Transmembrane helix</keyword>
<name>A0A1H7I600_9RHOB</name>
<dbReference type="AlphaFoldDB" id="A0A1H7I600"/>